<keyword evidence="18" id="KW-1185">Reference proteome</keyword>
<evidence type="ECO:0000256" key="6">
    <source>
        <dbReference type="ARBA" id="ARBA00022737"/>
    </source>
</evidence>
<evidence type="ECO:0000313" key="18">
    <source>
        <dbReference type="Proteomes" id="UP000694546"/>
    </source>
</evidence>
<keyword evidence="10" id="KW-0325">Glycoprotein</keyword>
<comment type="subcellular location">
    <subcellularLocation>
        <location evidence="1">Cell membrane</location>
        <topology evidence="1">Single-pass membrane protein</topology>
    </subcellularLocation>
</comment>
<evidence type="ECO:0000259" key="15">
    <source>
        <dbReference type="PROSITE" id="PS50017"/>
    </source>
</evidence>
<proteinExistence type="predicted"/>
<dbReference type="GO" id="GO:0006915">
    <property type="term" value="P:apoptotic process"/>
    <property type="evidence" value="ECO:0007669"/>
    <property type="project" value="UniProtKB-KW"/>
</dbReference>
<feature type="compositionally biased region" description="Polar residues" evidence="12">
    <location>
        <begin position="299"/>
        <end position="317"/>
    </location>
</feature>
<dbReference type="SMART" id="SM00005">
    <property type="entry name" value="DEATH"/>
    <property type="match status" value="1"/>
</dbReference>
<feature type="disulfide bond" evidence="11">
    <location>
        <begin position="121"/>
        <end position="134"/>
    </location>
</feature>
<evidence type="ECO:0000256" key="4">
    <source>
        <dbReference type="ARBA" id="ARBA00022703"/>
    </source>
</evidence>
<dbReference type="Pfam" id="PF18422">
    <property type="entry name" value="TNFR_16_TM"/>
    <property type="match status" value="1"/>
</dbReference>
<feature type="signal peptide" evidence="14">
    <location>
        <begin position="1"/>
        <end position="23"/>
    </location>
</feature>
<keyword evidence="5 14" id="KW-0732">Signal</keyword>
<evidence type="ECO:0000256" key="8">
    <source>
        <dbReference type="ARBA" id="ARBA00023136"/>
    </source>
</evidence>
<keyword evidence="6" id="KW-0677">Repeat</keyword>
<dbReference type="SUPFAM" id="SSF47986">
    <property type="entry name" value="DEATH domain"/>
    <property type="match status" value="1"/>
</dbReference>
<organism evidence="17 18">
    <name type="scientific">Gadus morhua</name>
    <name type="common">Atlantic cod</name>
    <dbReference type="NCBI Taxonomy" id="8049"/>
    <lineage>
        <taxon>Eukaryota</taxon>
        <taxon>Metazoa</taxon>
        <taxon>Chordata</taxon>
        <taxon>Craniata</taxon>
        <taxon>Vertebrata</taxon>
        <taxon>Euteleostomi</taxon>
        <taxon>Actinopterygii</taxon>
        <taxon>Neopterygii</taxon>
        <taxon>Teleostei</taxon>
        <taxon>Neoteleostei</taxon>
        <taxon>Acanthomorphata</taxon>
        <taxon>Zeiogadaria</taxon>
        <taxon>Gadariae</taxon>
        <taxon>Gadiformes</taxon>
        <taxon>Gadoidei</taxon>
        <taxon>Gadidae</taxon>
        <taxon>Gadus</taxon>
    </lineage>
</organism>
<feature type="transmembrane region" description="Helical" evidence="13">
    <location>
        <begin position="241"/>
        <end position="261"/>
    </location>
</feature>
<evidence type="ECO:0000256" key="3">
    <source>
        <dbReference type="ARBA" id="ARBA00022692"/>
    </source>
</evidence>
<dbReference type="RefSeq" id="XP_030196478.1">
    <property type="nucleotide sequence ID" value="XM_030340618.1"/>
</dbReference>
<sequence>MPRSVQMETVFLALLLGAVGASANQAACPSGQLTTDGVCCLECGPGEGVIKPCGATQTVCDPCLDSETYSEGRSHTERCQPCTRCAGLQRMKSPCMDTNDAVCVCDYGFYLSQQSNRCEPCTRCPEGEGLLFSCDYDRDTVCESCSVDNYSDQESSTEPCLPCTLCDEDDEEEIQPCSRIRDTVCQDMNPVLTTPLPTLNPWEVDPPSVDYEDPAGPPPSEEPNTTERPGLVYKGLHDKLIPIYCSILAAVVLGLLAFVIFKRWNSCKQNKQGNSCPSGQGAVQQASPSPEGEKMHSDSGISVDSQSLQEGHSTSQTVVTVDEDPCLLVPLQTREELEVLESLLQGPDLELLDGGPGLGEGEWSRLAALLGYSPDQIEGLRQRQQPLRALLGDWAGREGAGRDLLCSALNTMNRPDLAEKLLPAAAKPGGAKSNATSVV</sequence>
<dbReference type="AlphaFoldDB" id="A0A8C5F542"/>
<feature type="disulfide bond" evidence="11">
    <location>
        <begin position="82"/>
        <end position="95"/>
    </location>
</feature>
<dbReference type="GO" id="GO:0007266">
    <property type="term" value="P:Rho protein signal transduction"/>
    <property type="evidence" value="ECO:0007669"/>
    <property type="project" value="TreeGrafter"/>
</dbReference>
<keyword evidence="9 11" id="KW-1015">Disulfide bond</keyword>
<reference evidence="17" key="1">
    <citation type="submission" date="2025-08" db="UniProtKB">
        <authorList>
            <consortium name="Ensembl"/>
        </authorList>
    </citation>
    <scope>IDENTIFICATION</scope>
</reference>
<dbReference type="InterPro" id="IPR041448">
    <property type="entry name" value="TNFR16_TM"/>
</dbReference>
<feature type="domain" description="TNFR-Cys" evidence="16">
    <location>
        <begin position="104"/>
        <end position="142"/>
    </location>
</feature>
<dbReference type="InterPro" id="IPR022325">
    <property type="entry name" value="TNFR_16"/>
</dbReference>
<name>A0A8C5F542_GADMO</name>
<dbReference type="GO" id="GO:0015026">
    <property type="term" value="F:coreceptor activity"/>
    <property type="evidence" value="ECO:0007669"/>
    <property type="project" value="TreeGrafter"/>
</dbReference>
<dbReference type="PROSITE" id="PS50017">
    <property type="entry name" value="DEATH_DOMAIN"/>
    <property type="match status" value="1"/>
</dbReference>
<evidence type="ECO:0000256" key="12">
    <source>
        <dbReference type="SAM" id="MobiDB-lite"/>
    </source>
</evidence>
<dbReference type="SMART" id="SM00208">
    <property type="entry name" value="TNFR"/>
    <property type="match status" value="4"/>
</dbReference>
<dbReference type="Gene3D" id="6.10.250.1780">
    <property type="match status" value="1"/>
</dbReference>
<evidence type="ECO:0000256" key="13">
    <source>
        <dbReference type="SAM" id="Phobius"/>
    </source>
</evidence>
<feature type="disulfide bond" evidence="11">
    <location>
        <begin position="85"/>
        <end position="103"/>
    </location>
</feature>
<evidence type="ECO:0000256" key="9">
    <source>
        <dbReference type="ARBA" id="ARBA00023157"/>
    </source>
</evidence>
<feature type="repeat" description="TNFR-Cys" evidence="11">
    <location>
        <begin position="104"/>
        <end position="142"/>
    </location>
</feature>
<dbReference type="OMA" id="YSCQDKQ"/>
<dbReference type="PROSITE" id="PS50050">
    <property type="entry name" value="TNFR_NGFR_2"/>
    <property type="match status" value="3"/>
</dbReference>
<gene>
    <name evidence="17" type="primary">LOC115531385</name>
</gene>
<evidence type="ECO:0000256" key="10">
    <source>
        <dbReference type="ARBA" id="ARBA00023180"/>
    </source>
</evidence>
<feature type="repeat" description="TNFR-Cys" evidence="11">
    <location>
        <begin position="144"/>
        <end position="185"/>
    </location>
</feature>
<dbReference type="InterPro" id="IPR011029">
    <property type="entry name" value="DEATH-like_dom_sf"/>
</dbReference>
<evidence type="ECO:0000313" key="17">
    <source>
        <dbReference type="Ensembl" id="ENSGMOP00000005515.2"/>
    </source>
</evidence>
<dbReference type="SUPFAM" id="SSF57586">
    <property type="entry name" value="TNF receptor-like"/>
    <property type="match status" value="3"/>
</dbReference>
<dbReference type="CDD" id="cd13416">
    <property type="entry name" value="TNFRSF16"/>
    <property type="match status" value="1"/>
</dbReference>
<feature type="region of interest" description="Disordered" evidence="12">
    <location>
        <begin position="271"/>
        <end position="317"/>
    </location>
</feature>
<feature type="repeat" description="TNFR-Cys" evidence="11">
    <location>
        <begin position="62"/>
        <end position="103"/>
    </location>
</feature>
<feature type="domain" description="TNFR-Cys" evidence="16">
    <location>
        <begin position="144"/>
        <end position="185"/>
    </location>
</feature>
<evidence type="ECO:0000259" key="16">
    <source>
        <dbReference type="PROSITE" id="PS50050"/>
    </source>
</evidence>
<evidence type="ECO:0000256" key="7">
    <source>
        <dbReference type="ARBA" id="ARBA00022989"/>
    </source>
</evidence>
<dbReference type="Pfam" id="PF00531">
    <property type="entry name" value="Death"/>
    <property type="match status" value="1"/>
</dbReference>
<evidence type="ECO:0000256" key="5">
    <source>
        <dbReference type="ARBA" id="ARBA00022729"/>
    </source>
</evidence>
<feature type="domain" description="Death" evidence="15">
    <location>
        <begin position="362"/>
        <end position="425"/>
    </location>
</feature>
<dbReference type="InterPro" id="IPR034046">
    <property type="entry name" value="TNFRSF16_N"/>
</dbReference>
<dbReference type="GO" id="GO:0048406">
    <property type="term" value="F:nerve growth factor binding"/>
    <property type="evidence" value="ECO:0007669"/>
    <property type="project" value="TreeGrafter"/>
</dbReference>
<feature type="disulfide bond" evidence="11">
    <location>
        <begin position="145"/>
        <end position="160"/>
    </location>
</feature>
<dbReference type="PANTHER" id="PTHR46605:SF3">
    <property type="entry name" value="TUMOR NECROSIS FACTOR RECEPTOR SUPERFAMILY MEMBER 16"/>
    <property type="match status" value="1"/>
</dbReference>
<dbReference type="InterPro" id="IPR052302">
    <property type="entry name" value="Neurotrophin_rcpt-DD"/>
</dbReference>
<dbReference type="Pfam" id="PF00020">
    <property type="entry name" value="TNFR_c6"/>
    <property type="match status" value="3"/>
</dbReference>
<dbReference type="GO" id="GO:0009986">
    <property type="term" value="C:cell surface"/>
    <property type="evidence" value="ECO:0007669"/>
    <property type="project" value="TreeGrafter"/>
</dbReference>
<dbReference type="GeneTree" id="ENSGT00730000110974"/>
<feature type="chain" id="PRO_5034388373" evidence="14">
    <location>
        <begin position="24"/>
        <end position="439"/>
    </location>
</feature>
<feature type="compositionally biased region" description="Polar residues" evidence="12">
    <location>
        <begin position="271"/>
        <end position="288"/>
    </location>
</feature>
<reference evidence="17" key="2">
    <citation type="submission" date="2025-09" db="UniProtKB">
        <authorList>
            <consortium name="Ensembl"/>
        </authorList>
    </citation>
    <scope>IDENTIFICATION</scope>
</reference>
<dbReference type="Gene3D" id="2.10.50.10">
    <property type="entry name" value="Tumor Necrosis Factor Receptor, subunit A, domain 2"/>
    <property type="match status" value="2"/>
</dbReference>
<dbReference type="Gene3D" id="1.10.533.10">
    <property type="entry name" value="Death Domain, Fas"/>
    <property type="match status" value="1"/>
</dbReference>
<evidence type="ECO:0000256" key="14">
    <source>
        <dbReference type="SAM" id="SignalP"/>
    </source>
</evidence>
<dbReference type="PANTHER" id="PTHR46605">
    <property type="entry name" value="TUMOR NECROSIS FACTOR RECEPTOR"/>
    <property type="match status" value="1"/>
</dbReference>
<dbReference type="Proteomes" id="UP000694546">
    <property type="component" value="Chromosome 18"/>
</dbReference>
<dbReference type="PRINTS" id="PR01966">
    <property type="entry name" value="TNFACTORR16"/>
</dbReference>
<dbReference type="GO" id="GO:0005035">
    <property type="term" value="F:death receptor activity"/>
    <property type="evidence" value="ECO:0007669"/>
    <property type="project" value="TreeGrafter"/>
</dbReference>
<keyword evidence="4" id="KW-0053">Apoptosis</keyword>
<accession>A0A8C5F542</accession>
<dbReference type="OrthoDB" id="10048028at2759"/>
<evidence type="ECO:0000256" key="2">
    <source>
        <dbReference type="ARBA" id="ARBA00022475"/>
    </source>
</evidence>
<dbReference type="KEGG" id="gmh:115531385"/>
<dbReference type="InterPro" id="IPR000488">
    <property type="entry name" value="Death_dom"/>
</dbReference>
<keyword evidence="2" id="KW-1003">Cell membrane</keyword>
<evidence type="ECO:0000256" key="11">
    <source>
        <dbReference type="PROSITE-ProRule" id="PRU00206"/>
    </source>
</evidence>
<dbReference type="Ensembl" id="ENSGMOT00000005679.2">
    <property type="protein sequence ID" value="ENSGMOP00000005515.2"/>
    <property type="gene ID" value="ENSGMOG00000005140.2"/>
</dbReference>
<comment type="caution">
    <text evidence="11">Lacks conserved residue(s) required for the propagation of feature annotation.</text>
</comment>
<evidence type="ECO:0000256" key="1">
    <source>
        <dbReference type="ARBA" id="ARBA00004162"/>
    </source>
</evidence>
<keyword evidence="3 13" id="KW-0812">Transmembrane</keyword>
<dbReference type="InterPro" id="IPR001368">
    <property type="entry name" value="TNFR/NGFR_Cys_rich_reg"/>
</dbReference>
<dbReference type="GeneID" id="115531385"/>
<feature type="disulfide bond" evidence="11">
    <location>
        <begin position="124"/>
        <end position="142"/>
    </location>
</feature>
<protein>
    <submittedName>
        <fullName evidence="17">Tumor necrosis factor receptor superfamily member 16-like</fullName>
    </submittedName>
</protein>
<keyword evidence="7 13" id="KW-1133">Transmembrane helix</keyword>
<keyword evidence="8 13" id="KW-0472">Membrane</keyword>
<dbReference type="PROSITE" id="PS00652">
    <property type="entry name" value="TNFR_NGFR_1"/>
    <property type="match status" value="2"/>
</dbReference>
<dbReference type="GO" id="GO:0005886">
    <property type="term" value="C:plasma membrane"/>
    <property type="evidence" value="ECO:0007669"/>
    <property type="project" value="UniProtKB-SubCell"/>
</dbReference>
<feature type="domain" description="TNFR-Cys" evidence="16">
    <location>
        <begin position="62"/>
        <end position="103"/>
    </location>
</feature>
<feature type="region of interest" description="Disordered" evidence="12">
    <location>
        <begin position="196"/>
        <end position="230"/>
    </location>
</feature>